<accession>A0A165JQC7</accession>
<feature type="region of interest" description="Disordered" evidence="1">
    <location>
        <begin position="100"/>
        <end position="156"/>
    </location>
</feature>
<evidence type="ECO:0000313" key="3">
    <source>
        <dbReference type="Proteomes" id="UP000076842"/>
    </source>
</evidence>
<feature type="compositionally biased region" description="Low complexity" evidence="1">
    <location>
        <begin position="118"/>
        <end position="137"/>
    </location>
</feature>
<organism evidence="2 3">
    <name type="scientific">Calocera cornea HHB12733</name>
    <dbReference type="NCBI Taxonomy" id="1353952"/>
    <lineage>
        <taxon>Eukaryota</taxon>
        <taxon>Fungi</taxon>
        <taxon>Dikarya</taxon>
        <taxon>Basidiomycota</taxon>
        <taxon>Agaricomycotina</taxon>
        <taxon>Dacrymycetes</taxon>
        <taxon>Dacrymycetales</taxon>
        <taxon>Dacrymycetaceae</taxon>
        <taxon>Calocera</taxon>
    </lineage>
</organism>
<dbReference type="SUPFAM" id="SSF51045">
    <property type="entry name" value="WW domain"/>
    <property type="match status" value="1"/>
</dbReference>
<dbReference type="AlphaFoldDB" id="A0A165JQC7"/>
<protein>
    <submittedName>
        <fullName evidence="2">Uncharacterized protein</fullName>
    </submittedName>
</protein>
<dbReference type="Proteomes" id="UP000076842">
    <property type="component" value="Unassembled WGS sequence"/>
</dbReference>
<dbReference type="InterPro" id="IPR036020">
    <property type="entry name" value="WW_dom_sf"/>
</dbReference>
<gene>
    <name evidence="2" type="ORF">CALCODRAFT_278193</name>
</gene>
<evidence type="ECO:0000313" key="2">
    <source>
        <dbReference type="EMBL" id="KZT62138.1"/>
    </source>
</evidence>
<proteinExistence type="predicted"/>
<name>A0A165JQC7_9BASI</name>
<sequence length="282" mass="30675">MSDNPDKRPLPPGWVTQYDPNYKTWFYVNTRAEPPPPPRDMAPHRRTAALRPPRDSRTAAGSAIAVALRPRDRGTGRLAAGMAGSRGMAGRGTAAVAVGTSRATSSPLRPPSRRVRPPARAVRLRSPAAGVLPAAARARGRAGAGTRSEQRDEPASCGRGGAGWWAAVGRYYRGLRGWRGRRGGWGRWRRLVIARGRGRAARLRGRWRLPSQARRRLPFLALPAFLRYSVDCSAAMPLHCHFPTSPSATLFFSLLSSSSRAVLCRADRLLCSATYAPGPVRT</sequence>
<reference evidence="2 3" key="1">
    <citation type="journal article" date="2016" name="Mol. Biol. Evol.">
        <title>Comparative Genomics of Early-Diverging Mushroom-Forming Fungi Provides Insights into the Origins of Lignocellulose Decay Capabilities.</title>
        <authorList>
            <person name="Nagy L.G."/>
            <person name="Riley R."/>
            <person name="Tritt A."/>
            <person name="Adam C."/>
            <person name="Daum C."/>
            <person name="Floudas D."/>
            <person name="Sun H."/>
            <person name="Yadav J.S."/>
            <person name="Pangilinan J."/>
            <person name="Larsson K.H."/>
            <person name="Matsuura K."/>
            <person name="Barry K."/>
            <person name="Labutti K."/>
            <person name="Kuo R."/>
            <person name="Ohm R.A."/>
            <person name="Bhattacharya S.S."/>
            <person name="Shirouzu T."/>
            <person name="Yoshinaga Y."/>
            <person name="Martin F.M."/>
            <person name="Grigoriev I.V."/>
            <person name="Hibbett D.S."/>
        </authorList>
    </citation>
    <scope>NUCLEOTIDE SEQUENCE [LARGE SCALE GENOMIC DNA]</scope>
    <source>
        <strain evidence="2 3">HHB12733</strain>
    </source>
</reference>
<keyword evidence="3" id="KW-1185">Reference proteome</keyword>
<evidence type="ECO:0000256" key="1">
    <source>
        <dbReference type="SAM" id="MobiDB-lite"/>
    </source>
</evidence>
<dbReference type="STRING" id="1353952.A0A165JQC7"/>
<dbReference type="EMBL" id="KV423918">
    <property type="protein sequence ID" value="KZT62138.1"/>
    <property type="molecule type" value="Genomic_DNA"/>
</dbReference>
<dbReference type="Gene3D" id="2.20.70.10">
    <property type="match status" value="1"/>
</dbReference>
<dbReference type="OrthoDB" id="2367685at2759"/>
<dbReference type="InParanoid" id="A0A165JQC7"/>